<gene>
    <name evidence="2" type="ORF">IMCC12053_2564</name>
</gene>
<name>A0A0N9ZHN6_9RHOB</name>
<accession>A0A0N9ZHN6</accession>
<dbReference type="Proteomes" id="UP000064920">
    <property type="component" value="Chromosome"/>
</dbReference>
<dbReference type="KEGG" id="cmar:IMCC12053_2564"/>
<evidence type="ECO:0000256" key="1">
    <source>
        <dbReference type="SAM" id="MobiDB-lite"/>
    </source>
</evidence>
<organism evidence="2 3">
    <name type="scientific">Celeribacter marinus</name>
    <dbReference type="NCBI Taxonomy" id="1397108"/>
    <lineage>
        <taxon>Bacteria</taxon>
        <taxon>Pseudomonadati</taxon>
        <taxon>Pseudomonadota</taxon>
        <taxon>Alphaproteobacteria</taxon>
        <taxon>Rhodobacterales</taxon>
        <taxon>Roseobacteraceae</taxon>
        <taxon>Celeribacter</taxon>
    </lineage>
</organism>
<dbReference type="EMBL" id="CP012023">
    <property type="protein sequence ID" value="ALI56511.1"/>
    <property type="molecule type" value="Genomic_DNA"/>
</dbReference>
<keyword evidence="3" id="KW-1185">Reference proteome</keyword>
<reference evidence="2 3" key="1">
    <citation type="submission" date="2015-05" db="EMBL/GenBank/DDBJ databases">
        <authorList>
            <person name="Wang D.B."/>
            <person name="Wang M."/>
        </authorList>
    </citation>
    <scope>NUCLEOTIDE SEQUENCE [LARGE SCALE GENOMIC DNA]</scope>
    <source>
        <strain evidence="2 3">IMCC 12053</strain>
    </source>
</reference>
<feature type="region of interest" description="Disordered" evidence="1">
    <location>
        <begin position="1"/>
        <end position="22"/>
    </location>
</feature>
<evidence type="ECO:0000313" key="3">
    <source>
        <dbReference type="Proteomes" id="UP000064920"/>
    </source>
</evidence>
<proteinExistence type="predicted"/>
<dbReference type="AlphaFoldDB" id="A0A0N9ZHN6"/>
<sequence length="68" mass="7108">MSSVDPPSETINSRTRPASTPSMIRANVSAKCGAAFRVGIITEIGARMGLGSVVRFAKTLAASHPEYS</sequence>
<dbReference type="PATRIC" id="fig|1397108.4.peg.2620"/>
<evidence type="ECO:0000313" key="2">
    <source>
        <dbReference type="EMBL" id="ALI56511.1"/>
    </source>
</evidence>
<protein>
    <submittedName>
        <fullName evidence="2">Uncharacterized protein</fullName>
    </submittedName>
</protein>